<dbReference type="VEuPathDB" id="FungiDB:PADG_01893"/>
<dbReference type="PANTHER" id="PTHR28159:SF1">
    <property type="entry name" value="TRAFFICKING PROTEIN PARTICLE COMPLEX II-SPECIFIC SUBUNIT 65"/>
    <property type="match status" value="1"/>
</dbReference>
<gene>
    <name evidence="3" type="ORF">ACO22_01608</name>
</gene>
<feature type="compositionally biased region" description="Polar residues" evidence="1">
    <location>
        <begin position="379"/>
        <end position="403"/>
    </location>
</feature>
<protein>
    <recommendedName>
        <fullName evidence="2">Trafficking protein particle complex II-specific subunit 65 IgD3 domain-containing protein</fullName>
    </recommendedName>
</protein>
<dbReference type="EMBL" id="LZYO01000040">
    <property type="protein sequence ID" value="ODH40570.1"/>
    <property type="molecule type" value="Genomic_DNA"/>
</dbReference>
<name>A0A1D2JL95_PARBR</name>
<dbReference type="GO" id="GO:0006891">
    <property type="term" value="P:intra-Golgi vesicle-mediated transport"/>
    <property type="evidence" value="ECO:0007669"/>
    <property type="project" value="InterPro"/>
</dbReference>
<evidence type="ECO:0000313" key="3">
    <source>
        <dbReference type="EMBL" id="ODH40570.1"/>
    </source>
</evidence>
<reference evidence="3 4" key="1">
    <citation type="submission" date="2016-06" db="EMBL/GenBank/DDBJ databases">
        <authorList>
            <person name="Kjaerup R.B."/>
            <person name="Dalgaard T.S."/>
            <person name="Juul-Madsen H.R."/>
        </authorList>
    </citation>
    <scope>NUCLEOTIDE SEQUENCE [LARGE SCALE GENOMIC DNA]</scope>
    <source>
        <strain evidence="3 4">Pb300</strain>
    </source>
</reference>
<dbReference type="InterPro" id="IPR055420">
    <property type="entry name" value="IgD3_Trs65"/>
</dbReference>
<dbReference type="OMA" id="IFSWTVY"/>
<dbReference type="Proteomes" id="UP000242814">
    <property type="component" value="Unassembled WGS sequence"/>
</dbReference>
<feature type="region of interest" description="Disordered" evidence="1">
    <location>
        <begin position="379"/>
        <end position="433"/>
    </location>
</feature>
<comment type="caution">
    <text evidence="3">The sequence shown here is derived from an EMBL/GenBank/DDBJ whole genome shotgun (WGS) entry which is preliminary data.</text>
</comment>
<dbReference type="OrthoDB" id="5345392at2759"/>
<dbReference type="AlphaFoldDB" id="A0A1D2JL95"/>
<dbReference type="GO" id="GO:0005802">
    <property type="term" value="C:trans-Golgi network"/>
    <property type="evidence" value="ECO:0007669"/>
    <property type="project" value="TreeGrafter"/>
</dbReference>
<dbReference type="InterPro" id="IPR024662">
    <property type="entry name" value="Trs65"/>
</dbReference>
<dbReference type="VEuPathDB" id="FungiDB:PABG_03330"/>
<evidence type="ECO:0000259" key="2">
    <source>
        <dbReference type="Pfam" id="PF12735"/>
    </source>
</evidence>
<feature type="domain" description="Trafficking protein particle complex II-specific subunit 65 IgD3" evidence="2">
    <location>
        <begin position="422"/>
        <end position="595"/>
    </location>
</feature>
<proteinExistence type="predicted"/>
<evidence type="ECO:0000256" key="1">
    <source>
        <dbReference type="SAM" id="MobiDB-lite"/>
    </source>
</evidence>
<dbReference type="Pfam" id="PF12735">
    <property type="entry name" value="IgD3_Trs65"/>
    <property type="match status" value="1"/>
</dbReference>
<dbReference type="PANTHER" id="PTHR28159">
    <property type="entry name" value="TRAFFICKING PROTEIN PARTICLE COMPLEX II-SPECIFIC SUBUNIT 65"/>
    <property type="match status" value="1"/>
</dbReference>
<evidence type="ECO:0000313" key="4">
    <source>
        <dbReference type="Proteomes" id="UP000242814"/>
    </source>
</evidence>
<feature type="compositionally biased region" description="Low complexity" evidence="1">
    <location>
        <begin position="404"/>
        <end position="430"/>
    </location>
</feature>
<sequence>MAPEEFLRRAVLDTIVPYASEINLEEALDSSIQEAIDESSSLLPTIRQRSLLFFDELLPVYIVLRLANCSEHALKTQLPRLTVQLEAFAVNGTIVEDGSKRNGSQQIRDLIFSGTVSESEDPLVVVNEVEGDEDVENHVFVIWKLDTFLSRPRVRLQHPSVVFNASAILSPINISSQQHEDEYLPSGVPGSVNVFQSLSAISSQGRSNPHPFLPASRLLRVVPATHEKRSTYRVQQVTERSIRIIPIASARIRYSRLNTYSSKPTTIASLDFEVTPFTNFDVILEKIDLTLHNGQVKSLTRDSGYAAPVTCRPRDDMTFIYKLTPDHDMYGASTTAASPYALDISLAAVILVSETCRPRISMQWRTNVDFSIPLNPTYGTPSQALQRNNGPASLPMTPSQSGEAPTPSRTTNTNSSSAATAAMAMTNRRSPSSSSYLATELDVTISFSGPTSVEVGKPFLWNVFIVNRSQKQRKFAMVALPRRKRVDVRRYIARPSSSSASGAGGRRRDEQQIAEAVTDENIVYAMQKSAIPYETELICLSPDVRMGPLLPGTCHSTELKLLPLIAGALHVEAVRLVDLTTNETMDIRDLPDIVAFDRQVQ</sequence>
<accession>A0A1D2JL95</accession>
<organism evidence="3 4">
    <name type="scientific">Paracoccidioides brasiliensis</name>
    <dbReference type="NCBI Taxonomy" id="121759"/>
    <lineage>
        <taxon>Eukaryota</taxon>
        <taxon>Fungi</taxon>
        <taxon>Dikarya</taxon>
        <taxon>Ascomycota</taxon>
        <taxon>Pezizomycotina</taxon>
        <taxon>Eurotiomycetes</taxon>
        <taxon>Eurotiomycetidae</taxon>
        <taxon>Onygenales</taxon>
        <taxon>Ajellomycetaceae</taxon>
        <taxon>Paracoccidioides</taxon>
    </lineage>
</organism>
<dbReference type="GO" id="GO:1990071">
    <property type="term" value="C:TRAPPII protein complex"/>
    <property type="evidence" value="ECO:0007669"/>
    <property type="project" value="InterPro"/>
</dbReference>